<dbReference type="RefSeq" id="WP_084427259.1">
    <property type="nucleotide sequence ID" value="NZ_CP042914.1"/>
</dbReference>
<evidence type="ECO:0000313" key="3">
    <source>
        <dbReference type="EMBL" id="QEG42743.1"/>
    </source>
</evidence>
<dbReference type="GO" id="GO:0003677">
    <property type="term" value="F:DNA binding"/>
    <property type="evidence" value="ECO:0007669"/>
    <property type="project" value="UniProtKB-KW"/>
</dbReference>
<sequence>MSVSRFKRRLQRSGIRKADVEWFPRWLDGYCRHHRLDPDRQLEISQDRVVSFLQSLRDNRFPAWQRLQAARAIEAYQLQVLGKQVLDFAFIRGKLEEIARWEQLELGTQPEGQSTLVLGEGNPGRIDPAEPDAVRRFRERMRVIRHPKSTEDTYVGWIKRLVRHADDEYLENYGESEIAEFLTELAMTGEVFAAANRFRSCAP</sequence>
<dbReference type="OrthoDB" id="289311at2"/>
<dbReference type="Pfam" id="PF13495">
    <property type="entry name" value="Phage_int_SAM_4"/>
    <property type="match status" value="1"/>
</dbReference>
<feature type="domain" description="Integrase SAM-like N-terminal" evidence="2">
    <location>
        <begin position="136"/>
        <end position="191"/>
    </location>
</feature>
<proteinExistence type="predicted"/>
<protein>
    <recommendedName>
        <fullName evidence="2">Integrase SAM-like N-terminal domain-containing protein</fullName>
    </recommendedName>
</protein>
<accession>A0A5B9R859</accession>
<name>A0A5B9R859_9BACT</name>
<reference evidence="3 4" key="1">
    <citation type="submission" date="2019-08" db="EMBL/GenBank/DDBJ databases">
        <title>Deep-cultivation of Planctomycetes and their phenomic and genomic characterization uncovers novel biology.</title>
        <authorList>
            <person name="Wiegand S."/>
            <person name="Jogler M."/>
            <person name="Boedeker C."/>
            <person name="Pinto D."/>
            <person name="Vollmers J."/>
            <person name="Rivas-Marin E."/>
            <person name="Kohn T."/>
            <person name="Peeters S.H."/>
            <person name="Heuer A."/>
            <person name="Rast P."/>
            <person name="Oberbeckmann S."/>
            <person name="Bunk B."/>
            <person name="Jeske O."/>
            <person name="Meyerdierks A."/>
            <person name="Storesund J.E."/>
            <person name="Kallscheuer N."/>
            <person name="Luecker S."/>
            <person name="Lage O.M."/>
            <person name="Pohl T."/>
            <person name="Merkel B.J."/>
            <person name="Hornburger P."/>
            <person name="Mueller R.-W."/>
            <person name="Bruemmer F."/>
            <person name="Labrenz M."/>
            <person name="Spormann A.M."/>
            <person name="Op den Camp H."/>
            <person name="Overmann J."/>
            <person name="Amann R."/>
            <person name="Jetten M.S.M."/>
            <person name="Mascher T."/>
            <person name="Medema M.H."/>
            <person name="Devos D.P."/>
            <person name="Kaster A.-K."/>
            <person name="Ovreas L."/>
            <person name="Rohde M."/>
            <person name="Galperin M.Y."/>
            <person name="Jogler C."/>
        </authorList>
    </citation>
    <scope>NUCLEOTIDE SEQUENCE [LARGE SCALE GENOMIC DNA]</scope>
    <source>
        <strain evidence="3 4">UC8</strain>
    </source>
</reference>
<dbReference type="EMBL" id="CP042914">
    <property type="protein sequence ID" value="QEG42743.1"/>
    <property type="molecule type" value="Genomic_DNA"/>
</dbReference>
<dbReference type="InterPro" id="IPR010998">
    <property type="entry name" value="Integrase_recombinase_N"/>
</dbReference>
<organism evidence="3 4">
    <name type="scientific">Roseimaritima ulvae</name>
    <dbReference type="NCBI Taxonomy" id="980254"/>
    <lineage>
        <taxon>Bacteria</taxon>
        <taxon>Pseudomonadati</taxon>
        <taxon>Planctomycetota</taxon>
        <taxon>Planctomycetia</taxon>
        <taxon>Pirellulales</taxon>
        <taxon>Pirellulaceae</taxon>
        <taxon>Roseimaritima</taxon>
    </lineage>
</organism>
<dbReference type="AlphaFoldDB" id="A0A5B9R859"/>
<dbReference type="Proteomes" id="UP000325286">
    <property type="component" value="Chromosome"/>
</dbReference>
<evidence type="ECO:0000259" key="2">
    <source>
        <dbReference type="Pfam" id="PF13495"/>
    </source>
</evidence>
<dbReference type="GO" id="GO:0015074">
    <property type="term" value="P:DNA integration"/>
    <property type="evidence" value="ECO:0007669"/>
    <property type="project" value="InterPro"/>
</dbReference>
<evidence type="ECO:0000313" key="4">
    <source>
        <dbReference type="Proteomes" id="UP000325286"/>
    </source>
</evidence>
<dbReference type="KEGG" id="rul:UC8_47850"/>
<gene>
    <name evidence="3" type="ORF">UC8_47850</name>
</gene>
<keyword evidence="4" id="KW-1185">Reference proteome</keyword>
<dbReference type="InterPro" id="IPR004107">
    <property type="entry name" value="Integrase_SAM-like_N"/>
</dbReference>
<dbReference type="Gene3D" id="1.10.150.130">
    <property type="match status" value="1"/>
</dbReference>
<evidence type="ECO:0000256" key="1">
    <source>
        <dbReference type="ARBA" id="ARBA00023125"/>
    </source>
</evidence>
<keyword evidence="1" id="KW-0238">DNA-binding</keyword>